<evidence type="ECO:0000256" key="1">
    <source>
        <dbReference type="ARBA" id="ARBA00023125"/>
    </source>
</evidence>
<protein>
    <submittedName>
        <fullName evidence="4">DNA-binding transcriptional regulator, AcrR family</fullName>
    </submittedName>
</protein>
<sequence>MNATSSFLSDRSELTDRTVTVVPMARSSTGLRDRLLASALRLFIQHGFRGTSLADIASDVGCSKASLLYHFSNKEAILAELLLPVGREAAALDARLAGLDGAEAAVTAVTGFVDITLRFRREIKLLFDNLTDATSLSEMGLEGVEGIGDRLIDAVAGRSTEPRDRVAGLMAVSGMFVTGAADLPFDEETLREAMVAGALRTLGRAP</sequence>
<evidence type="ECO:0000259" key="3">
    <source>
        <dbReference type="PROSITE" id="PS50977"/>
    </source>
</evidence>
<dbReference type="Pfam" id="PF00440">
    <property type="entry name" value="TetR_N"/>
    <property type="match status" value="1"/>
</dbReference>
<organism evidence="4 5">
    <name type="scientific">Thermomonospora echinospora</name>
    <dbReference type="NCBI Taxonomy" id="1992"/>
    <lineage>
        <taxon>Bacteria</taxon>
        <taxon>Bacillati</taxon>
        <taxon>Actinomycetota</taxon>
        <taxon>Actinomycetes</taxon>
        <taxon>Streptosporangiales</taxon>
        <taxon>Thermomonosporaceae</taxon>
        <taxon>Thermomonospora</taxon>
    </lineage>
</organism>
<gene>
    <name evidence="4" type="ORF">SAMN04489712_110232</name>
</gene>
<evidence type="ECO:0000313" key="4">
    <source>
        <dbReference type="EMBL" id="SEG74495.1"/>
    </source>
</evidence>
<dbReference type="PANTHER" id="PTHR30055:SF237">
    <property type="entry name" value="TRANSCRIPTIONAL REPRESSOR MCE3R"/>
    <property type="match status" value="1"/>
</dbReference>
<keyword evidence="5" id="KW-1185">Reference proteome</keyword>
<dbReference type="EMBL" id="FNVO01000010">
    <property type="protein sequence ID" value="SEG74495.1"/>
    <property type="molecule type" value="Genomic_DNA"/>
</dbReference>
<keyword evidence="1 2" id="KW-0238">DNA-binding</keyword>
<evidence type="ECO:0000313" key="5">
    <source>
        <dbReference type="Proteomes" id="UP000236723"/>
    </source>
</evidence>
<dbReference type="Proteomes" id="UP000236723">
    <property type="component" value="Unassembled WGS sequence"/>
</dbReference>
<dbReference type="GO" id="GO:0000976">
    <property type="term" value="F:transcription cis-regulatory region binding"/>
    <property type="evidence" value="ECO:0007669"/>
    <property type="project" value="TreeGrafter"/>
</dbReference>
<feature type="domain" description="HTH tetR-type" evidence="3">
    <location>
        <begin position="29"/>
        <end position="89"/>
    </location>
</feature>
<reference evidence="5" key="1">
    <citation type="submission" date="2016-10" db="EMBL/GenBank/DDBJ databases">
        <authorList>
            <person name="Varghese N."/>
            <person name="Submissions S."/>
        </authorList>
    </citation>
    <scope>NUCLEOTIDE SEQUENCE [LARGE SCALE GENOMIC DNA]</scope>
    <source>
        <strain evidence="5">DSM 43163</strain>
    </source>
</reference>
<dbReference type="InterPro" id="IPR009057">
    <property type="entry name" value="Homeodomain-like_sf"/>
</dbReference>
<evidence type="ECO:0000256" key="2">
    <source>
        <dbReference type="PROSITE-ProRule" id="PRU00335"/>
    </source>
</evidence>
<dbReference type="SUPFAM" id="SSF46689">
    <property type="entry name" value="Homeodomain-like"/>
    <property type="match status" value="1"/>
</dbReference>
<dbReference type="GO" id="GO:0003700">
    <property type="term" value="F:DNA-binding transcription factor activity"/>
    <property type="evidence" value="ECO:0007669"/>
    <property type="project" value="TreeGrafter"/>
</dbReference>
<dbReference type="PROSITE" id="PS50977">
    <property type="entry name" value="HTH_TETR_2"/>
    <property type="match status" value="1"/>
</dbReference>
<dbReference type="AlphaFoldDB" id="A0A1H6CPE8"/>
<name>A0A1H6CPE8_9ACTN</name>
<proteinExistence type="predicted"/>
<dbReference type="PRINTS" id="PR00455">
    <property type="entry name" value="HTHTETR"/>
</dbReference>
<accession>A0A1H6CPE8</accession>
<dbReference type="Gene3D" id="1.10.357.10">
    <property type="entry name" value="Tetracycline Repressor, domain 2"/>
    <property type="match status" value="1"/>
</dbReference>
<dbReference type="InterPro" id="IPR050109">
    <property type="entry name" value="HTH-type_TetR-like_transc_reg"/>
</dbReference>
<feature type="DNA-binding region" description="H-T-H motif" evidence="2">
    <location>
        <begin position="52"/>
        <end position="71"/>
    </location>
</feature>
<dbReference type="InterPro" id="IPR001647">
    <property type="entry name" value="HTH_TetR"/>
</dbReference>
<dbReference type="PANTHER" id="PTHR30055">
    <property type="entry name" value="HTH-TYPE TRANSCRIPTIONAL REGULATOR RUTR"/>
    <property type="match status" value="1"/>
</dbReference>